<dbReference type="InterPro" id="IPR012505">
    <property type="entry name" value="YbbR"/>
</dbReference>
<dbReference type="Pfam" id="PF07949">
    <property type="entry name" value="YbbR"/>
    <property type="match status" value="4"/>
</dbReference>
<protein>
    <recommendedName>
        <fullName evidence="3">YbbR-like domain-containing protein</fullName>
    </recommendedName>
</protein>
<reference evidence="1 2" key="1">
    <citation type="journal article" date="2016" name="Nat. Microbiol.">
        <title>The Mouse Intestinal Bacterial Collection (miBC) provides host-specific insight into cultured diversity and functional potential of the gut microbiota.</title>
        <authorList>
            <person name="Lagkouvardos I."/>
            <person name="Pukall R."/>
            <person name="Abt B."/>
            <person name="Foesel B.U."/>
            <person name="Meier-Kolthoff J.P."/>
            <person name="Kumar N."/>
            <person name="Bresciani A."/>
            <person name="Martinez I."/>
            <person name="Just S."/>
            <person name="Ziegler C."/>
            <person name="Brugiroux S."/>
            <person name="Garzetti D."/>
            <person name="Wenning M."/>
            <person name="Bui T.P."/>
            <person name="Wang J."/>
            <person name="Hugenholtz F."/>
            <person name="Plugge C.M."/>
            <person name="Peterson D.A."/>
            <person name="Hornef M.W."/>
            <person name="Baines J.F."/>
            <person name="Smidt H."/>
            <person name="Walter J."/>
            <person name="Kristiansen K."/>
            <person name="Nielsen H.B."/>
            <person name="Haller D."/>
            <person name="Overmann J."/>
            <person name="Stecher B."/>
            <person name="Clavel T."/>
        </authorList>
    </citation>
    <scope>NUCLEOTIDE SEQUENCE [LARGE SCALE GENOMIC DNA]</scope>
    <source>
        <strain evidence="1 2">DSM 28560</strain>
    </source>
</reference>
<dbReference type="Proteomes" id="UP000295710">
    <property type="component" value="Unassembled WGS sequence"/>
</dbReference>
<keyword evidence="2" id="KW-1185">Reference proteome</keyword>
<dbReference type="InterPro" id="IPR053154">
    <property type="entry name" value="c-di-AMP_regulator"/>
</dbReference>
<comment type="caution">
    <text evidence="1">The sequence shown here is derived from an EMBL/GenBank/DDBJ whole genome shotgun (WGS) entry which is preliminary data.</text>
</comment>
<dbReference type="AlphaFoldDB" id="A0A4V2WSB5"/>
<gene>
    <name evidence="1" type="ORF">E1963_14230</name>
</gene>
<dbReference type="RefSeq" id="WP_132279221.1">
    <property type="nucleotide sequence ID" value="NZ_JAOBST010000011.1"/>
</dbReference>
<dbReference type="EMBL" id="SMMX01000013">
    <property type="protein sequence ID" value="TDA20930.1"/>
    <property type="molecule type" value="Genomic_DNA"/>
</dbReference>
<name>A0A4V2WSB5_9FIRM</name>
<proteinExistence type="predicted"/>
<sequence>MKRRLMNNIGLKILAFFAALLLWLIVVNIDNPVIDKTFSNIPVTVTNEEVLTADPKNPQTYQIVDGTQTVSVTVVGKRKLLNEIKAEDILATADMKELTLKTQIPIDITVNGYEGRYSSAYATPRNLQVKLEKEQGKKFPITPMTTGTVRDGYVLGEIASDPESVFIRGPESVISKISRVAAEVDVSGMSSDAVLKSQLTLYDEDNNEIDQSLLTNNLGSKGVGVSIQLLHTKKVGLEFDTSRISAADGYSFSEITYEPQEIQISGEADALDEITSIQIPASALEVSDVSEKTEKIVDITPYLPEDINLADENAGTIVVSISVEKNGTKSFEMALGSITVNNLPANLKLTYGMAENIEIQIRGPREILDKLEMGVDITAGIDLKNYKEAGTYEVPVNIQYPDSCSLEQSIKVKVVLEDKE</sequence>
<evidence type="ECO:0000313" key="1">
    <source>
        <dbReference type="EMBL" id="TDA20930.1"/>
    </source>
</evidence>
<accession>A0A4V2WSB5</accession>
<evidence type="ECO:0008006" key="3">
    <source>
        <dbReference type="Google" id="ProtNLM"/>
    </source>
</evidence>
<dbReference type="PANTHER" id="PTHR37804:SF1">
    <property type="entry name" value="CDAA REGULATORY PROTEIN CDAR"/>
    <property type="match status" value="1"/>
</dbReference>
<evidence type="ECO:0000313" key="2">
    <source>
        <dbReference type="Proteomes" id="UP000295710"/>
    </source>
</evidence>
<dbReference type="Gene3D" id="2.170.120.30">
    <property type="match status" value="2"/>
</dbReference>
<dbReference type="Gene3D" id="2.170.120.40">
    <property type="entry name" value="YbbR-like domain"/>
    <property type="match status" value="2"/>
</dbReference>
<organism evidence="1 2">
    <name type="scientific">Extibacter muris</name>
    <dbReference type="NCBI Taxonomy" id="1796622"/>
    <lineage>
        <taxon>Bacteria</taxon>
        <taxon>Bacillati</taxon>
        <taxon>Bacillota</taxon>
        <taxon>Clostridia</taxon>
        <taxon>Lachnospirales</taxon>
        <taxon>Lachnospiraceae</taxon>
        <taxon>Extibacter</taxon>
    </lineage>
</organism>
<dbReference type="PANTHER" id="PTHR37804">
    <property type="entry name" value="CDAA REGULATORY PROTEIN CDAR"/>
    <property type="match status" value="1"/>
</dbReference>